<gene>
    <name evidence="2" type="ORF">CPRO_25870</name>
    <name evidence="3" type="ORF">SAMN02745151_00954</name>
</gene>
<reference evidence="5" key="4">
    <citation type="submission" date="2016-11" db="EMBL/GenBank/DDBJ databases">
        <authorList>
            <person name="Jaros S."/>
            <person name="Januszkiewicz K."/>
            <person name="Wedrychowicz H."/>
        </authorList>
    </citation>
    <scope>NUCLEOTIDE SEQUENCE [LARGE SCALE GENOMIC DNA]</scope>
    <source>
        <strain evidence="5">DSM 1682</strain>
    </source>
</reference>
<dbReference type="EMBL" id="CP014223">
    <property type="protein sequence ID" value="AMJ42135.1"/>
    <property type="molecule type" value="Genomic_DNA"/>
</dbReference>
<name>A0A0X8VBW7_ANAPI</name>
<evidence type="ECO:0000313" key="4">
    <source>
        <dbReference type="Proteomes" id="UP000068026"/>
    </source>
</evidence>
<keyword evidence="4" id="KW-1185">Reference proteome</keyword>
<reference evidence="2 4" key="1">
    <citation type="journal article" date="2016" name="Genome Announc.">
        <title>Complete Genome Sequence of the Amino Acid-Fermenting Clostridium propionicum X2 (DSM 1682).</title>
        <authorList>
            <person name="Poehlein A."/>
            <person name="Schlien K."/>
            <person name="Chowdhury N.P."/>
            <person name="Gottschalk G."/>
            <person name="Buckel W."/>
            <person name="Daniel R."/>
        </authorList>
    </citation>
    <scope>NUCLEOTIDE SEQUENCE [LARGE SCALE GENOMIC DNA]</scope>
    <source>
        <strain evidence="2 4">X2</strain>
    </source>
</reference>
<evidence type="ECO:0000313" key="2">
    <source>
        <dbReference type="EMBL" id="AMJ42135.1"/>
    </source>
</evidence>
<keyword evidence="1" id="KW-1133">Transmembrane helix</keyword>
<evidence type="ECO:0000256" key="1">
    <source>
        <dbReference type="SAM" id="Phobius"/>
    </source>
</evidence>
<dbReference type="KEGG" id="cpro:CPRO_25870"/>
<dbReference type="InterPro" id="IPR046664">
    <property type="entry name" value="DUF6773"/>
</dbReference>
<evidence type="ECO:0000313" key="5">
    <source>
        <dbReference type="Proteomes" id="UP000184204"/>
    </source>
</evidence>
<organism evidence="3 5">
    <name type="scientific">Anaerotignum propionicum DSM 1682</name>
    <dbReference type="NCBI Taxonomy" id="991789"/>
    <lineage>
        <taxon>Bacteria</taxon>
        <taxon>Bacillati</taxon>
        <taxon>Bacillota</taxon>
        <taxon>Clostridia</taxon>
        <taxon>Lachnospirales</taxon>
        <taxon>Anaerotignaceae</taxon>
        <taxon>Anaerotignum</taxon>
    </lineage>
</organism>
<dbReference type="RefSeq" id="WP_066052471.1">
    <property type="nucleotide sequence ID" value="NZ_CP014223.1"/>
</dbReference>
<protein>
    <submittedName>
        <fullName evidence="3">Uncharacterized protein</fullName>
    </submittedName>
</protein>
<accession>A0A0X8VBW7</accession>
<feature type="transmembrane region" description="Helical" evidence="1">
    <location>
        <begin position="54"/>
        <end position="74"/>
    </location>
</feature>
<reference evidence="4" key="2">
    <citation type="submission" date="2016-01" db="EMBL/GenBank/DDBJ databases">
        <authorList>
            <person name="Poehlein A."/>
            <person name="Schlien K."/>
            <person name="Gottschalk G."/>
            <person name="Buckel W."/>
            <person name="Daniel R."/>
        </authorList>
    </citation>
    <scope>NUCLEOTIDE SEQUENCE [LARGE SCALE GENOMIC DNA]</scope>
    <source>
        <strain evidence="4">X2</strain>
    </source>
</reference>
<reference evidence="3" key="3">
    <citation type="submission" date="2016-11" db="EMBL/GenBank/DDBJ databases">
        <authorList>
            <person name="Varghese N."/>
            <person name="Submissions S."/>
        </authorList>
    </citation>
    <scope>NUCLEOTIDE SEQUENCE</scope>
    <source>
        <strain evidence="3">DSM 1682</strain>
    </source>
</reference>
<dbReference type="Proteomes" id="UP000068026">
    <property type="component" value="Chromosome"/>
</dbReference>
<evidence type="ECO:0000313" key="3">
    <source>
        <dbReference type="EMBL" id="SHE52211.1"/>
    </source>
</evidence>
<keyword evidence="1" id="KW-0812">Transmembrane</keyword>
<keyword evidence="1" id="KW-0472">Membrane</keyword>
<feature type="transmembrane region" description="Helical" evidence="1">
    <location>
        <begin position="86"/>
        <end position="106"/>
    </location>
</feature>
<dbReference type="EMBL" id="FQUA01000003">
    <property type="protein sequence ID" value="SHE52211.1"/>
    <property type="molecule type" value="Genomic_DNA"/>
</dbReference>
<dbReference type="AlphaFoldDB" id="A0A0X8VBW7"/>
<feature type="transmembrane region" description="Helical" evidence="1">
    <location>
        <begin position="24"/>
        <end position="42"/>
    </location>
</feature>
<feature type="transmembrane region" description="Helical" evidence="1">
    <location>
        <begin position="112"/>
        <end position="137"/>
    </location>
</feature>
<dbReference type="OrthoDB" id="1778311at2"/>
<dbReference type="Pfam" id="PF20563">
    <property type="entry name" value="DUF6773"/>
    <property type="match status" value="1"/>
</dbReference>
<sequence length="153" mass="17461">MKLQNNNLDEMQEKKLLEIEHKGCWLAFWGLLIAILVQILIFDEDVIRSVAGEWIILFCLSLYMSIGSMKNGIWDRRLKPTGKYNAVLSLVSGLVCALIFSISSYLKYNALMGSIATGVFMFIFIFAITFLTLSISVKMYHKKISKMETNCED</sequence>
<dbReference type="Proteomes" id="UP000184204">
    <property type="component" value="Unassembled WGS sequence"/>
</dbReference>
<proteinExistence type="predicted"/>